<dbReference type="InterPro" id="IPR009830">
    <property type="entry name" value="LppX/LprAFG"/>
</dbReference>
<keyword evidence="4" id="KW-0732">Signal</keyword>
<keyword evidence="3" id="KW-1003">Cell membrane</keyword>
<evidence type="ECO:0000313" key="9">
    <source>
        <dbReference type="Proteomes" id="UP000188532"/>
    </source>
</evidence>
<dbReference type="STRING" id="1768.B1T50_26725"/>
<evidence type="ECO:0000256" key="2">
    <source>
        <dbReference type="ARBA" id="ARBA00009194"/>
    </source>
</evidence>
<dbReference type="Gene3D" id="2.50.20.20">
    <property type="match status" value="1"/>
</dbReference>
<evidence type="ECO:0000256" key="3">
    <source>
        <dbReference type="ARBA" id="ARBA00022475"/>
    </source>
</evidence>
<proteinExistence type="inferred from homology"/>
<name>A0A1V3WH89_MYCKA</name>
<keyword evidence="5" id="KW-0472">Membrane</keyword>
<organism evidence="8 9">
    <name type="scientific">Mycobacterium kansasii</name>
    <dbReference type="NCBI Taxonomy" id="1768"/>
    <lineage>
        <taxon>Bacteria</taxon>
        <taxon>Bacillati</taxon>
        <taxon>Actinomycetota</taxon>
        <taxon>Actinomycetes</taxon>
        <taxon>Mycobacteriales</taxon>
        <taxon>Mycobacteriaceae</taxon>
        <taxon>Mycobacterium</taxon>
    </lineage>
</organism>
<comment type="subcellular location">
    <subcellularLocation>
        <location evidence="1">Cell envelope</location>
    </subcellularLocation>
</comment>
<dbReference type="Pfam" id="PF07161">
    <property type="entry name" value="LppX_LprAFG"/>
    <property type="match status" value="1"/>
</dbReference>
<dbReference type="CDD" id="cd16334">
    <property type="entry name" value="LppX-like"/>
    <property type="match status" value="1"/>
</dbReference>
<comment type="caution">
    <text evidence="8">The sequence shown here is derived from an EMBL/GenBank/DDBJ whole genome shotgun (WGS) entry which is preliminary data.</text>
</comment>
<evidence type="ECO:0000256" key="4">
    <source>
        <dbReference type="ARBA" id="ARBA00022729"/>
    </source>
</evidence>
<protein>
    <submittedName>
        <fullName evidence="8">Lipoprotein lprG</fullName>
    </submittedName>
</protein>
<accession>A0A1V3WH89</accession>
<evidence type="ECO:0000256" key="6">
    <source>
        <dbReference type="ARBA" id="ARBA00023139"/>
    </source>
</evidence>
<dbReference type="EMBL" id="MVBN01000010">
    <property type="protein sequence ID" value="OOK66202.1"/>
    <property type="molecule type" value="Genomic_DNA"/>
</dbReference>
<dbReference type="AlphaFoldDB" id="A0A1V3WH89"/>
<dbReference type="GO" id="GO:0030313">
    <property type="term" value="C:cell envelope"/>
    <property type="evidence" value="ECO:0007669"/>
    <property type="project" value="UniProtKB-SubCell"/>
</dbReference>
<keyword evidence="7 8" id="KW-0449">Lipoprotein</keyword>
<evidence type="ECO:0000256" key="5">
    <source>
        <dbReference type="ARBA" id="ARBA00023136"/>
    </source>
</evidence>
<dbReference type="Proteomes" id="UP000188532">
    <property type="component" value="Unassembled WGS sequence"/>
</dbReference>
<evidence type="ECO:0000256" key="7">
    <source>
        <dbReference type="ARBA" id="ARBA00023288"/>
    </source>
</evidence>
<comment type="similarity">
    <text evidence="2">Belongs to the LppX/LprAFG lipoprotein family.</text>
</comment>
<gene>
    <name evidence="8" type="primary">lprG</name>
    <name evidence="8" type="ORF">BZL29_7390</name>
</gene>
<reference evidence="8 9" key="1">
    <citation type="submission" date="2017-02" db="EMBL/GenBank/DDBJ databases">
        <title>Complete genome sequences of Mycobacterium kansasii strains isolated from rhesus macaques.</title>
        <authorList>
            <person name="Panda A."/>
            <person name="Nagaraj S."/>
            <person name="Zhao X."/>
            <person name="Tettelin H."/>
            <person name="Detolla L.J."/>
        </authorList>
    </citation>
    <scope>NUCLEOTIDE SEQUENCE [LARGE SCALE GENOMIC DNA]</scope>
    <source>
        <strain evidence="8 9">11-3469</strain>
    </source>
</reference>
<evidence type="ECO:0000313" key="8">
    <source>
        <dbReference type="EMBL" id="OOK66202.1"/>
    </source>
</evidence>
<dbReference type="SUPFAM" id="SSF89392">
    <property type="entry name" value="Prokaryotic lipoproteins and lipoprotein localization factors"/>
    <property type="match status" value="1"/>
</dbReference>
<evidence type="ECO:0000256" key="1">
    <source>
        <dbReference type="ARBA" id="ARBA00004196"/>
    </source>
</evidence>
<dbReference type="InterPro" id="IPR029046">
    <property type="entry name" value="LolA/LolB/LppX"/>
</dbReference>
<sequence>MPGAVTGTLYDAGYATPRRLFAVVVALSLATTVVVGCSSGKKDSGGPLPDATTLVKQATDKTKTVKSAHLVLTVNGKIPGLSMKTLTGDLTTNPTAAKGNVKLTLGGSDVDADFVVFEGILYATLTPNKWSDFGPAADIYDPSQILNPDTGLANVLANFTNAKAEGRDTINGQSTIRISGKVTADAVNQIAPPFSATDPVPGTVWIQESGDHQLAQVKLDRGSGNSVQMTLSNWGEQVQVTKPPVS</sequence>
<keyword evidence="6" id="KW-0564">Palmitate</keyword>